<gene>
    <name evidence="1" type="ORF">SAMN04488523_102100</name>
</gene>
<evidence type="ECO:0000313" key="2">
    <source>
        <dbReference type="Proteomes" id="UP000198977"/>
    </source>
</evidence>
<accession>A0A1I1UFJ8</accession>
<dbReference type="EMBL" id="FOMW01000002">
    <property type="protein sequence ID" value="SFD69464.1"/>
    <property type="molecule type" value="Genomic_DNA"/>
</dbReference>
<proteinExistence type="predicted"/>
<dbReference type="RefSeq" id="WP_093922345.1">
    <property type="nucleotide sequence ID" value="NZ_FOMW01000002.1"/>
</dbReference>
<keyword evidence="2" id="KW-1185">Reference proteome</keyword>
<dbReference type="AlphaFoldDB" id="A0A1I1UFJ8"/>
<sequence>MTLKTTEAERLLTTRFGEPVKAPTDYVVGFRTGTGKVLAMHRQASETRIWFQPPAPPSLIGVKLLAEPNNGNSNINGPLLPLTRSDTLRAEIDSVAALQRFIDWYGGGLAPETAASPTLRPFDFKAVFARFQSLVTERSGHPFETFEDGLAASWENYKPLLRDHALTLMRADTWDETSIGSGIILQHVIDAIEIQKDSRTNLTNNLLFWQNRYGHANREHRILLEALHTSRQRQEVEALLFGLYRGDADDAAIFDRLAGMGGKYTLIAYLFFLKNMDRYMPIQPTGFDRAFDMMGIEFSTLRKCSWGNYSTYLAILDSLRPLIAQEAKLASVQLVDSHSFVWILASLLKREAAGQLTVSSDKPSDGRVLGSRERSIIAMRGSVENTVKGSNGQVVERLVKNKELRMSLYELEVTIARLLDIQNNCCALTGIHFQFHGGEADQNLLPSLDRIDSNGHYEVGNLQVVCQFINFWKSDGDNEMFAQLLMLVRGQEAI</sequence>
<reference evidence="1 2" key="1">
    <citation type="submission" date="2016-10" db="EMBL/GenBank/DDBJ databases">
        <authorList>
            <person name="de Groot N.N."/>
        </authorList>
    </citation>
    <scope>NUCLEOTIDE SEQUENCE [LARGE SCALE GENOMIC DNA]</scope>
    <source>
        <strain evidence="1 2">DSM 11443</strain>
    </source>
</reference>
<dbReference type="Proteomes" id="UP000198977">
    <property type="component" value="Unassembled WGS sequence"/>
</dbReference>
<dbReference type="OrthoDB" id="7340968at2"/>
<organism evidence="1 2">
    <name type="scientific">Sulfitobacter brevis</name>
    <dbReference type="NCBI Taxonomy" id="74348"/>
    <lineage>
        <taxon>Bacteria</taxon>
        <taxon>Pseudomonadati</taxon>
        <taxon>Pseudomonadota</taxon>
        <taxon>Alphaproteobacteria</taxon>
        <taxon>Rhodobacterales</taxon>
        <taxon>Roseobacteraceae</taxon>
        <taxon>Sulfitobacter</taxon>
    </lineage>
</organism>
<evidence type="ECO:0000313" key="1">
    <source>
        <dbReference type="EMBL" id="SFD69464.1"/>
    </source>
</evidence>
<protein>
    <submittedName>
        <fullName evidence="1">Uncharacterized protein</fullName>
    </submittedName>
</protein>
<dbReference type="Gene3D" id="3.30.40.220">
    <property type="match status" value="1"/>
</dbReference>
<dbReference type="STRING" id="74348.SAMN04488523_102100"/>
<name>A0A1I1UFJ8_9RHOB</name>